<proteinExistence type="predicted"/>
<dbReference type="EMBL" id="JXBB01000004">
    <property type="protein sequence ID" value="OAR05160.1"/>
    <property type="molecule type" value="Genomic_DNA"/>
</dbReference>
<dbReference type="AlphaFoldDB" id="A0A132NB95"/>
<accession>A0A132NB95</accession>
<name>A0A132NB95_HYDSH</name>
<sequence length="596" mass="68194">MREANPALRSQELAYETARNGETTVKVIRNGRAYYIHSPYDPAREAQRFAEVIHRPGFLHIVIGAGLGYLLPALRVRATEDDRFVLIEPMAELYARLRASNVLKNHGDERIKVFQASQRNELQRYLGQLFHNGYLSRFRVDVAPNYRQIAGDEIAELERWLLELARIHQVGFNTLISFSLQWHYNYLLNMRHAARSTPFNEFKARWDVPAIILAAGPSLAHALPELHWLRERALLIAAGSAITTLVRYGVRPHLVVSVDGMPANHAHFQRVPDLDVPLFYSPMIYYKILRQYRGPKVVFQVEQTPFQKWYNEKLGFDPGFAHTGPSVANVALDLARQMTSGPITLVGQDLGYTGGYSHAPDHPHRRALDAFVQGGRKLIEVEANDGSMLTTDYVYLSMKRWFESFVAVHQLGDRVYNSTAQGAKIEGVPFIPLSEFAERYADQKVDLDREIKEVIQKHRPPMPPKLGLDEEYALLHAASVPIRKARKAARELHDLIKSERPDVKQVQKVVRRLDRLDAEIRSRTELDELLGYLVSVLHERIQAANIESDSDDASVRDEKIAQKNVRFYTDLYRAVRTTRLLLYFISRRGDCDGTRT</sequence>
<dbReference type="STRING" id="1484.SA87_08405"/>
<dbReference type="PANTHER" id="PTHR41786">
    <property type="entry name" value="MOTILITY ACCESSORY FACTOR MAF"/>
    <property type="match status" value="1"/>
</dbReference>
<evidence type="ECO:0000313" key="3">
    <source>
        <dbReference type="Proteomes" id="UP000243024"/>
    </source>
</evidence>
<protein>
    <recommendedName>
        <fullName evidence="1">6-hydroxymethylpterin diphosphokinase MptE-like domain-containing protein</fullName>
    </recommendedName>
</protein>
<keyword evidence="3" id="KW-1185">Reference proteome</keyword>
<organism evidence="2 3">
    <name type="scientific">Hydrogenibacillus schlegelii</name>
    <name type="common">Bacillus schlegelii</name>
    <dbReference type="NCBI Taxonomy" id="1484"/>
    <lineage>
        <taxon>Bacteria</taxon>
        <taxon>Bacillati</taxon>
        <taxon>Bacillota</taxon>
        <taxon>Bacilli</taxon>
        <taxon>Bacillales</taxon>
        <taxon>Bacillales Family X. Incertae Sedis</taxon>
        <taxon>Hydrogenibacillus</taxon>
    </lineage>
</organism>
<dbReference type="RefSeq" id="WP_066198714.1">
    <property type="nucleotide sequence ID" value="NZ_CBCSAS010000031.1"/>
</dbReference>
<evidence type="ECO:0000259" key="1">
    <source>
        <dbReference type="Pfam" id="PF01973"/>
    </source>
</evidence>
<dbReference type="OrthoDB" id="5291305at2"/>
<dbReference type="PANTHER" id="PTHR41786:SF1">
    <property type="entry name" value="6-HYDROXYMETHYLPTERIN DIPHOSPHOKINASE MPTE-LIKE DOMAIN-CONTAINING PROTEIN"/>
    <property type="match status" value="1"/>
</dbReference>
<evidence type="ECO:0000313" key="2">
    <source>
        <dbReference type="EMBL" id="OAR05160.1"/>
    </source>
</evidence>
<feature type="domain" description="6-hydroxymethylpterin diphosphokinase MptE-like" evidence="1">
    <location>
        <begin position="185"/>
        <end position="354"/>
    </location>
</feature>
<dbReference type="InterPro" id="IPR002826">
    <property type="entry name" value="MptE-like"/>
</dbReference>
<comment type="caution">
    <text evidence="2">The sequence shown here is derived from an EMBL/GenBank/DDBJ whole genome shotgun (WGS) entry which is preliminary data.</text>
</comment>
<dbReference type="Proteomes" id="UP000243024">
    <property type="component" value="Unassembled WGS sequence"/>
</dbReference>
<gene>
    <name evidence="2" type="ORF">SA87_08405</name>
</gene>
<dbReference type="Pfam" id="PF01973">
    <property type="entry name" value="MptE-like"/>
    <property type="match status" value="1"/>
</dbReference>
<reference evidence="2 3" key="1">
    <citation type="submission" date="2015-09" db="EMBL/GenBank/DDBJ databases">
        <title>Draft genome sequence of Hydrogenibacillus schlegelii DSM 2000.</title>
        <authorList>
            <person name="Hemp J."/>
        </authorList>
    </citation>
    <scope>NUCLEOTIDE SEQUENCE [LARGE SCALE GENOMIC DNA]</scope>
    <source>
        <strain evidence="2 3">MA 48</strain>
    </source>
</reference>